<proteinExistence type="predicted"/>
<dbReference type="EMBL" id="JAVDTT010000003">
    <property type="protein sequence ID" value="MDR6842186.1"/>
    <property type="molecule type" value="Genomic_DNA"/>
</dbReference>
<organism evidence="2 3">
    <name type="scientific">Pseudoxanthomonas sacheonensis</name>
    <dbReference type="NCBI Taxonomy" id="443615"/>
    <lineage>
        <taxon>Bacteria</taxon>
        <taxon>Pseudomonadati</taxon>
        <taxon>Pseudomonadota</taxon>
        <taxon>Gammaproteobacteria</taxon>
        <taxon>Lysobacterales</taxon>
        <taxon>Lysobacteraceae</taxon>
        <taxon>Pseudoxanthomonas</taxon>
    </lineage>
</organism>
<evidence type="ECO:0000313" key="3">
    <source>
        <dbReference type="Proteomes" id="UP001254759"/>
    </source>
</evidence>
<feature type="chain" id="PRO_5046550153" description="YD repeat-containing protein" evidence="1">
    <location>
        <begin position="22"/>
        <end position="574"/>
    </location>
</feature>
<evidence type="ECO:0000313" key="2">
    <source>
        <dbReference type="EMBL" id="MDR6842186.1"/>
    </source>
</evidence>
<dbReference type="Proteomes" id="UP001254759">
    <property type="component" value="Unassembled WGS sequence"/>
</dbReference>
<reference evidence="2 3" key="1">
    <citation type="submission" date="2023-07" db="EMBL/GenBank/DDBJ databases">
        <title>Sorghum-associated microbial communities from plants grown in Nebraska, USA.</title>
        <authorList>
            <person name="Schachtman D."/>
        </authorList>
    </citation>
    <scope>NUCLEOTIDE SEQUENCE [LARGE SCALE GENOMIC DNA]</scope>
    <source>
        <strain evidence="2 3">BE107</strain>
    </source>
</reference>
<accession>A0ABU1RTT8</accession>
<keyword evidence="1" id="KW-0732">Signal</keyword>
<keyword evidence="3" id="KW-1185">Reference proteome</keyword>
<name>A0ABU1RTT8_9GAMM</name>
<evidence type="ECO:0000256" key="1">
    <source>
        <dbReference type="SAM" id="SignalP"/>
    </source>
</evidence>
<evidence type="ECO:0008006" key="4">
    <source>
        <dbReference type="Google" id="ProtNLM"/>
    </source>
</evidence>
<sequence>MKLILLAIVAAQLVFIPLAAAQSIGTVNYEYSEKIDQKTNISPLGEDLFGDRTNFENGATTFAATDVTAETNVKLPMQLGRSLAVTTFKGGGGSSHVTDNPVPDIFGSGWDTEVPYMQGDFVADRGWTTTPWPNDVRCSGGHFSVGAANVSSIVIPAHNFHFGIDIKIPGYGKERMLELLADGGRPSDGVKYVSTTKSNWKVSCLPTIKNGPSEGFIVTLPDGAKYYFDWLATAGTGFISTARGDLNLAQMRLYATKAVDRFGGTVEYIYDVNRPHRISQIKSSDGAVINVFYNPDNGKVASVSTGGRVWQYTYSVTSTSQRDYDKLLNVVLPDASKWTYGGALNPASPLIGPASWEGTCQITVGNRSSDQSPLGSELSYFRITHPSGAIGDFGFRSIMFGYNKTPGACALAYSYIPKAYISNALYYKSISGPGIPQKIWNVKYYPSWSYASECQGCAATARTVVSENDGKITTYVFGNDYAINAGQLLSKTISASGISRSESYQYLSSASGQPFPDIIGNDPSQILNNPFLLKNRPAWTTTITQDGRAFTSQVDAYDQFVRPTRITRSSAPAP</sequence>
<dbReference type="RefSeq" id="WP_310093816.1">
    <property type="nucleotide sequence ID" value="NZ_JAVDTT010000003.1"/>
</dbReference>
<gene>
    <name evidence="2" type="ORF">J2W94_002480</name>
</gene>
<protein>
    <recommendedName>
        <fullName evidence="4">YD repeat-containing protein</fullName>
    </recommendedName>
</protein>
<feature type="signal peptide" evidence="1">
    <location>
        <begin position="1"/>
        <end position="21"/>
    </location>
</feature>
<comment type="caution">
    <text evidence="2">The sequence shown here is derived from an EMBL/GenBank/DDBJ whole genome shotgun (WGS) entry which is preliminary data.</text>
</comment>